<evidence type="ECO:0000313" key="7">
    <source>
        <dbReference type="EMBL" id="GLS20886.1"/>
    </source>
</evidence>
<keyword evidence="5" id="KW-0315">Glutamine amidotransferase</keyword>
<dbReference type="PROSITE" id="PS51464">
    <property type="entry name" value="SIS"/>
    <property type="match status" value="2"/>
</dbReference>
<dbReference type="EMBL" id="BSPC01000036">
    <property type="protein sequence ID" value="GLS20886.1"/>
    <property type="molecule type" value="Genomic_DNA"/>
</dbReference>
<organism evidence="7 8">
    <name type="scientific">Labrys miyagiensis</name>
    <dbReference type="NCBI Taxonomy" id="346912"/>
    <lineage>
        <taxon>Bacteria</taxon>
        <taxon>Pseudomonadati</taxon>
        <taxon>Pseudomonadota</taxon>
        <taxon>Alphaproteobacteria</taxon>
        <taxon>Hyphomicrobiales</taxon>
        <taxon>Xanthobacteraceae</taxon>
        <taxon>Labrys</taxon>
    </lineage>
</organism>
<keyword evidence="8" id="KW-1185">Reference proteome</keyword>
<evidence type="ECO:0000256" key="2">
    <source>
        <dbReference type="ARBA" id="ARBA00012916"/>
    </source>
</evidence>
<dbReference type="GO" id="GO:0008483">
    <property type="term" value="F:transaminase activity"/>
    <property type="evidence" value="ECO:0007669"/>
    <property type="project" value="UniProtKB-KW"/>
</dbReference>
<evidence type="ECO:0000313" key="8">
    <source>
        <dbReference type="Proteomes" id="UP001156882"/>
    </source>
</evidence>
<dbReference type="EC" id="2.6.1.16" evidence="2"/>
<dbReference type="Pfam" id="PF01380">
    <property type="entry name" value="SIS"/>
    <property type="match status" value="1"/>
</dbReference>
<comment type="caution">
    <text evidence="7">The sequence shown here is derived from an EMBL/GenBank/DDBJ whole genome shotgun (WGS) entry which is preliminary data.</text>
</comment>
<dbReference type="InterPro" id="IPR046348">
    <property type="entry name" value="SIS_dom_sf"/>
</dbReference>
<dbReference type="InterPro" id="IPR001347">
    <property type="entry name" value="SIS_dom"/>
</dbReference>
<dbReference type="SUPFAM" id="SSF53697">
    <property type="entry name" value="SIS domain"/>
    <property type="match status" value="1"/>
</dbReference>
<dbReference type="PANTHER" id="PTHR10937:SF0">
    <property type="entry name" value="GLUTAMINE--FRUCTOSE-6-PHOSPHATE TRANSAMINASE (ISOMERIZING)"/>
    <property type="match status" value="1"/>
</dbReference>
<dbReference type="Proteomes" id="UP001156882">
    <property type="component" value="Unassembled WGS sequence"/>
</dbReference>
<comment type="catalytic activity">
    <reaction evidence="1">
        <text>D-fructose 6-phosphate + L-glutamine = D-glucosamine 6-phosphate + L-glutamate</text>
        <dbReference type="Rhea" id="RHEA:13237"/>
        <dbReference type="ChEBI" id="CHEBI:29985"/>
        <dbReference type="ChEBI" id="CHEBI:58359"/>
        <dbReference type="ChEBI" id="CHEBI:58725"/>
        <dbReference type="ChEBI" id="CHEBI:61527"/>
        <dbReference type="EC" id="2.6.1.16"/>
    </reaction>
</comment>
<dbReference type="PANTHER" id="PTHR10937">
    <property type="entry name" value="GLUCOSAMINE--FRUCTOSE-6-PHOSPHATE AMINOTRANSFERASE, ISOMERIZING"/>
    <property type="match status" value="1"/>
</dbReference>
<gene>
    <name evidence="7" type="ORF">GCM10007874_39030</name>
</gene>
<protein>
    <recommendedName>
        <fullName evidence="3">Glutamine--fructose-6-phosphate aminotransferase [isomerizing]</fullName>
        <ecNumber evidence="2">2.6.1.16</ecNumber>
    </recommendedName>
</protein>
<accession>A0ABQ6CRR4</accession>
<name>A0ABQ6CRR4_9HYPH</name>
<feature type="domain" description="SIS" evidence="6">
    <location>
        <begin position="186"/>
        <end position="321"/>
    </location>
</feature>
<feature type="domain" description="SIS" evidence="6">
    <location>
        <begin position="35"/>
        <end position="172"/>
    </location>
</feature>
<evidence type="ECO:0000259" key="6">
    <source>
        <dbReference type="PROSITE" id="PS51464"/>
    </source>
</evidence>
<evidence type="ECO:0000256" key="5">
    <source>
        <dbReference type="ARBA" id="ARBA00022962"/>
    </source>
</evidence>
<proteinExistence type="predicted"/>
<evidence type="ECO:0000256" key="4">
    <source>
        <dbReference type="ARBA" id="ARBA00022576"/>
    </source>
</evidence>
<reference evidence="8" key="1">
    <citation type="journal article" date="2019" name="Int. J. Syst. Evol. Microbiol.">
        <title>The Global Catalogue of Microorganisms (GCM) 10K type strain sequencing project: providing services to taxonomists for standard genome sequencing and annotation.</title>
        <authorList>
            <consortium name="The Broad Institute Genomics Platform"/>
            <consortium name="The Broad Institute Genome Sequencing Center for Infectious Disease"/>
            <person name="Wu L."/>
            <person name="Ma J."/>
        </authorList>
    </citation>
    <scope>NUCLEOTIDE SEQUENCE [LARGE SCALE GENOMIC DNA]</scope>
    <source>
        <strain evidence="8">NBRC 101365</strain>
    </source>
</reference>
<keyword evidence="4 7" id="KW-0808">Transferase</keyword>
<evidence type="ECO:0000256" key="1">
    <source>
        <dbReference type="ARBA" id="ARBA00001031"/>
    </source>
</evidence>
<evidence type="ECO:0000256" key="3">
    <source>
        <dbReference type="ARBA" id="ARBA00016090"/>
    </source>
</evidence>
<dbReference type="RefSeq" id="WP_284313963.1">
    <property type="nucleotide sequence ID" value="NZ_BSPC01000036.1"/>
</dbReference>
<dbReference type="Gene3D" id="3.40.50.10490">
    <property type="entry name" value="Glucose-6-phosphate isomerase like protein, domain 1"/>
    <property type="match status" value="2"/>
</dbReference>
<keyword evidence="4 7" id="KW-0032">Aminotransferase</keyword>
<sequence>MQEHEGLRRMQAEMDRQCADALATLDAVRAAASAAAASARRTGSIVLAAMGGSHHVNVVVAPLYRELGLDCRAHVASELLSAPLPDFPHTMLIASQSGRSGEIVELVGKPAGGSERFALTLEGDSALARACQSALVAHGGPEHAFAATRSITLTLAMHGAILEALGASQSALRAVFEGGESPSIEAAERILADSEAILFAGYGPMMGAASSAALAMMELARVVTVGFEGGQFRHGPFEVLRPGLGVVLLRSAGSDRALVRALAQTTLEAGCATVVADASGEAPIPGASTVALPENTGLAAATSVLLALQPLSIAMARRRVPGDVGTPLRTSKVTV</sequence>